<organism evidence="11 12">
    <name type="scientific">Rhizobium terricola</name>
    <dbReference type="NCBI Taxonomy" id="2728849"/>
    <lineage>
        <taxon>Bacteria</taxon>
        <taxon>Pseudomonadati</taxon>
        <taxon>Pseudomonadota</taxon>
        <taxon>Alphaproteobacteria</taxon>
        <taxon>Hyphomicrobiales</taxon>
        <taxon>Rhizobiaceae</taxon>
        <taxon>Rhizobium/Agrobacterium group</taxon>
        <taxon>Rhizobium</taxon>
    </lineage>
</organism>
<dbReference type="GO" id="GO:0015297">
    <property type="term" value="F:antiporter activity"/>
    <property type="evidence" value="ECO:0007669"/>
    <property type="project" value="UniProtKB-KW"/>
</dbReference>
<keyword evidence="5 10" id="KW-0812">Transmembrane</keyword>
<dbReference type="InterPro" id="IPR002528">
    <property type="entry name" value="MATE_fam"/>
</dbReference>
<evidence type="ECO:0000256" key="6">
    <source>
        <dbReference type="ARBA" id="ARBA00022989"/>
    </source>
</evidence>
<dbReference type="EMBL" id="JABBGK010000001">
    <property type="protein sequence ID" value="NML73045.1"/>
    <property type="molecule type" value="Genomic_DNA"/>
</dbReference>
<reference evidence="11 12" key="1">
    <citation type="submission" date="2020-04" db="EMBL/GenBank/DDBJ databases">
        <title>Rhizobium sp. S-51 isolated from soil.</title>
        <authorList>
            <person name="Dahal R.H."/>
        </authorList>
    </citation>
    <scope>NUCLEOTIDE SEQUENCE [LARGE SCALE GENOMIC DNA]</scope>
    <source>
        <strain evidence="11 12">S-51</strain>
    </source>
</reference>
<keyword evidence="3" id="KW-0050">Antiport</keyword>
<protein>
    <recommendedName>
        <fullName evidence="9">Multidrug-efflux transporter</fullName>
    </recommendedName>
</protein>
<evidence type="ECO:0000256" key="3">
    <source>
        <dbReference type="ARBA" id="ARBA00022449"/>
    </source>
</evidence>
<evidence type="ECO:0000256" key="5">
    <source>
        <dbReference type="ARBA" id="ARBA00022692"/>
    </source>
</evidence>
<evidence type="ECO:0000256" key="4">
    <source>
        <dbReference type="ARBA" id="ARBA00022475"/>
    </source>
</evidence>
<keyword evidence="12" id="KW-1185">Reference proteome</keyword>
<feature type="transmembrane region" description="Helical" evidence="10">
    <location>
        <begin position="197"/>
        <end position="225"/>
    </location>
</feature>
<evidence type="ECO:0000313" key="11">
    <source>
        <dbReference type="EMBL" id="NML73045.1"/>
    </source>
</evidence>
<dbReference type="GO" id="GO:0005886">
    <property type="term" value="C:plasma membrane"/>
    <property type="evidence" value="ECO:0007669"/>
    <property type="project" value="UniProtKB-SubCell"/>
</dbReference>
<dbReference type="CDD" id="cd13131">
    <property type="entry name" value="MATE_NorM_like"/>
    <property type="match status" value="1"/>
</dbReference>
<dbReference type="NCBIfam" id="TIGR00797">
    <property type="entry name" value="matE"/>
    <property type="match status" value="1"/>
</dbReference>
<keyword evidence="4" id="KW-1003">Cell membrane</keyword>
<feature type="transmembrane region" description="Helical" evidence="10">
    <location>
        <begin position="432"/>
        <end position="454"/>
    </location>
</feature>
<comment type="subcellular location">
    <subcellularLocation>
        <location evidence="1">Cell inner membrane</location>
        <topology evidence="1">Multi-pass membrane protein</topology>
    </subcellularLocation>
</comment>
<dbReference type="PIRSF" id="PIRSF006603">
    <property type="entry name" value="DinF"/>
    <property type="match status" value="1"/>
</dbReference>
<gene>
    <name evidence="11" type="ORF">HHL25_02785</name>
</gene>
<feature type="transmembrane region" description="Helical" evidence="10">
    <location>
        <begin position="171"/>
        <end position="191"/>
    </location>
</feature>
<dbReference type="GO" id="GO:0006811">
    <property type="term" value="P:monoatomic ion transport"/>
    <property type="evidence" value="ECO:0007669"/>
    <property type="project" value="UniProtKB-KW"/>
</dbReference>
<dbReference type="Pfam" id="PF01554">
    <property type="entry name" value="MatE"/>
    <property type="match status" value="2"/>
</dbReference>
<proteinExistence type="predicted"/>
<feature type="transmembrane region" description="Helical" evidence="10">
    <location>
        <begin position="283"/>
        <end position="303"/>
    </location>
</feature>
<dbReference type="InterPro" id="IPR050222">
    <property type="entry name" value="MATE_MdtK"/>
</dbReference>
<keyword evidence="6 10" id="KW-1133">Transmembrane helix</keyword>
<dbReference type="PANTHER" id="PTHR43298:SF2">
    <property type="entry name" value="FMN_FAD EXPORTER YEEO-RELATED"/>
    <property type="match status" value="1"/>
</dbReference>
<feature type="transmembrane region" description="Helical" evidence="10">
    <location>
        <begin position="140"/>
        <end position="159"/>
    </location>
</feature>
<dbReference type="Proteomes" id="UP000541470">
    <property type="component" value="Unassembled WGS sequence"/>
</dbReference>
<dbReference type="InterPro" id="IPR048279">
    <property type="entry name" value="MdtK-like"/>
</dbReference>
<feature type="transmembrane region" description="Helical" evidence="10">
    <location>
        <begin position="405"/>
        <end position="426"/>
    </location>
</feature>
<keyword evidence="7" id="KW-0406">Ion transport</keyword>
<keyword evidence="2" id="KW-0813">Transport</keyword>
<evidence type="ECO:0000256" key="7">
    <source>
        <dbReference type="ARBA" id="ARBA00023065"/>
    </source>
</evidence>
<comment type="caution">
    <text evidence="11">The sequence shown here is derived from an EMBL/GenBank/DDBJ whole genome shotgun (WGS) entry which is preliminary data.</text>
</comment>
<evidence type="ECO:0000256" key="9">
    <source>
        <dbReference type="ARBA" id="ARBA00031636"/>
    </source>
</evidence>
<dbReference type="RefSeq" id="WP_169587044.1">
    <property type="nucleotide sequence ID" value="NZ_JABBGK010000001.1"/>
</dbReference>
<evidence type="ECO:0000256" key="10">
    <source>
        <dbReference type="SAM" id="Phobius"/>
    </source>
</evidence>
<feature type="transmembrane region" description="Helical" evidence="10">
    <location>
        <begin position="323"/>
        <end position="346"/>
    </location>
</feature>
<evidence type="ECO:0000313" key="12">
    <source>
        <dbReference type="Proteomes" id="UP000541470"/>
    </source>
</evidence>
<evidence type="ECO:0000256" key="2">
    <source>
        <dbReference type="ARBA" id="ARBA00022448"/>
    </source>
</evidence>
<dbReference type="PANTHER" id="PTHR43298">
    <property type="entry name" value="MULTIDRUG RESISTANCE PROTEIN NORM-RELATED"/>
    <property type="match status" value="1"/>
</dbReference>
<feature type="transmembrane region" description="Helical" evidence="10">
    <location>
        <begin position="246"/>
        <end position="271"/>
    </location>
</feature>
<keyword evidence="8 10" id="KW-0472">Membrane</keyword>
<sequence>MSTYASHDRAGQVAASWASHIRATLALGIPLIGAQLAQLGIHTTDVVIVGQLGAQALAAMVLAGQFFFTIFIFGSGFSIAVVPMVAQAYGRQDAVSVRRSIRMGIWVSIAYTLLTAPLFYNAETILLALGQKPEVARLAANYVQIVQFGLLPALLFAVLRALVSATGRAGIILYVTLVVLVMNGVLAYALVLGHFGFPALGMTGAAIVAVMVQWASFLFMVAYIQTREETRRYELFVRFWRPDWHALWEVVHLGLPIGITVLAEVSLFAAASLLMGKIGTIELAAHGIALQLASIAFMFPLGLSQAATVRIGLAHGRGHYADLMRAAISVLAIASLIAMTGGLLFYFMPITLSSAFINPHTPDAEAVLAFAGPLVVIAGIFQLVDGLQAIASGLLRGLKDARIPMVLALIAYWPIGFLLAWLLAFPLGFGGIGIWLGFLIGLIAAAAMLCLRFFHRIRFEMRTARV</sequence>
<evidence type="ECO:0000256" key="8">
    <source>
        <dbReference type="ARBA" id="ARBA00023136"/>
    </source>
</evidence>
<evidence type="ECO:0000256" key="1">
    <source>
        <dbReference type="ARBA" id="ARBA00004429"/>
    </source>
</evidence>
<name>A0A7Y0AT51_9HYPH</name>
<accession>A0A7Y0AT51</accession>
<feature type="transmembrane region" description="Helical" evidence="10">
    <location>
        <begin position="366"/>
        <end position="384"/>
    </location>
</feature>
<dbReference type="GO" id="GO:0042910">
    <property type="term" value="F:xenobiotic transmembrane transporter activity"/>
    <property type="evidence" value="ECO:0007669"/>
    <property type="project" value="InterPro"/>
</dbReference>
<dbReference type="AlphaFoldDB" id="A0A7Y0AT51"/>
<feature type="transmembrane region" description="Helical" evidence="10">
    <location>
        <begin position="66"/>
        <end position="89"/>
    </location>
</feature>
<feature type="transmembrane region" description="Helical" evidence="10">
    <location>
        <begin position="101"/>
        <end position="120"/>
    </location>
</feature>